<feature type="domain" description="MacB-like periplasmic core" evidence="9">
    <location>
        <begin position="22"/>
        <end position="228"/>
    </location>
</feature>
<feature type="transmembrane region" description="Helical" evidence="7">
    <location>
        <begin position="344"/>
        <end position="365"/>
    </location>
</feature>
<dbReference type="Pfam" id="PF02687">
    <property type="entry name" value="FtsX"/>
    <property type="match status" value="1"/>
</dbReference>
<reference evidence="10 11" key="1">
    <citation type="submission" date="2020-08" db="EMBL/GenBank/DDBJ databases">
        <title>Genomic Encyclopedia of Type Strains, Phase IV (KMG-V): Genome sequencing to study the core and pangenomes of soil and plant-associated prokaryotes.</title>
        <authorList>
            <person name="Whitman W."/>
        </authorList>
    </citation>
    <scope>NUCLEOTIDE SEQUENCE [LARGE SCALE GENOMIC DNA]</scope>
    <source>
        <strain evidence="10 11">M2T3</strain>
    </source>
</reference>
<keyword evidence="3" id="KW-1003">Cell membrane</keyword>
<evidence type="ECO:0000256" key="5">
    <source>
        <dbReference type="ARBA" id="ARBA00022989"/>
    </source>
</evidence>
<feature type="domain" description="ABC3 transporter permease C-terminal" evidence="8">
    <location>
        <begin position="262"/>
        <end position="371"/>
    </location>
</feature>
<organism evidence="10 11">
    <name type="scientific">Pedobacter cryoconitis</name>
    <dbReference type="NCBI Taxonomy" id="188932"/>
    <lineage>
        <taxon>Bacteria</taxon>
        <taxon>Pseudomonadati</taxon>
        <taxon>Bacteroidota</taxon>
        <taxon>Sphingobacteriia</taxon>
        <taxon>Sphingobacteriales</taxon>
        <taxon>Sphingobacteriaceae</taxon>
        <taxon>Pedobacter</taxon>
    </lineage>
</organism>
<keyword evidence="6 7" id="KW-0472">Membrane</keyword>
<name>A0A7X0MJ78_9SPHI</name>
<dbReference type="PANTHER" id="PTHR43738">
    <property type="entry name" value="ABC TRANSPORTER, MEMBRANE PROTEIN"/>
    <property type="match status" value="1"/>
</dbReference>
<dbReference type="PANTHER" id="PTHR43738:SF1">
    <property type="entry name" value="HEMIN TRANSPORT SYSTEM PERMEASE PROTEIN HRTB-RELATED"/>
    <property type="match status" value="1"/>
</dbReference>
<protein>
    <submittedName>
        <fullName evidence="10">Putative ABC transport system permease protein</fullName>
    </submittedName>
</protein>
<evidence type="ECO:0000313" key="11">
    <source>
        <dbReference type="Proteomes" id="UP000521017"/>
    </source>
</evidence>
<sequence length="379" mass="41008">MKSTIITAWKFIRFDQTKSIGIVIGIVISTFLIGQQLGTFNFLTSLMSVLVKNTTADIWVVDSKTADANQLILLDTRKEREIKSLPGVEEAFPIVITGGKAKFPDGTSANVNLIGSEFPYFKAGPDGAKIIEGQRNDLLQEAGVSAEYYDRNNFGGSSNVGVEFEINGKRAVITVQTKGIRGWGGYLMYTTLERARYYGHIPSTNISAVLVKVRPQEDVDQVVRQINQAIPGVKAWKTSELSSSTIDSVLSSTGLGASTGSLVGFAVIAGFFIIGLTMYSSALDRIKDYGTLKAIGATNVYIRNLILTQATLFAVVGFIIALAFLMGFQKGMSQAGLLIEFKPVMVMGILLITFSIALLGAVFAIRRIKDVEPASVFRG</sequence>
<evidence type="ECO:0000259" key="9">
    <source>
        <dbReference type="Pfam" id="PF12704"/>
    </source>
</evidence>
<evidence type="ECO:0000256" key="7">
    <source>
        <dbReference type="SAM" id="Phobius"/>
    </source>
</evidence>
<keyword evidence="5 7" id="KW-1133">Transmembrane helix</keyword>
<evidence type="ECO:0000313" key="10">
    <source>
        <dbReference type="EMBL" id="MBB6499340.1"/>
    </source>
</evidence>
<comment type="caution">
    <text evidence="10">The sequence shown here is derived from an EMBL/GenBank/DDBJ whole genome shotgun (WGS) entry which is preliminary data.</text>
</comment>
<evidence type="ECO:0000256" key="6">
    <source>
        <dbReference type="ARBA" id="ARBA00023136"/>
    </source>
</evidence>
<dbReference type="Proteomes" id="UP000521017">
    <property type="component" value="Unassembled WGS sequence"/>
</dbReference>
<proteinExistence type="predicted"/>
<dbReference type="RefSeq" id="WP_184624066.1">
    <property type="nucleotide sequence ID" value="NZ_JACHCC010000003.1"/>
</dbReference>
<feature type="transmembrane region" description="Helical" evidence="7">
    <location>
        <begin position="300"/>
        <end position="324"/>
    </location>
</feature>
<dbReference type="InterPro" id="IPR003838">
    <property type="entry name" value="ABC3_permease_C"/>
</dbReference>
<gene>
    <name evidence="10" type="ORF">HDF25_001481</name>
</gene>
<dbReference type="AlphaFoldDB" id="A0A7X0MJ78"/>
<feature type="transmembrane region" description="Helical" evidence="7">
    <location>
        <begin position="255"/>
        <end position="279"/>
    </location>
</feature>
<comment type="subcellular location">
    <subcellularLocation>
        <location evidence="1">Cell membrane</location>
        <topology evidence="1">Multi-pass membrane protein</topology>
    </subcellularLocation>
</comment>
<evidence type="ECO:0000256" key="3">
    <source>
        <dbReference type="ARBA" id="ARBA00022475"/>
    </source>
</evidence>
<dbReference type="Pfam" id="PF12704">
    <property type="entry name" value="MacB_PCD"/>
    <property type="match status" value="1"/>
</dbReference>
<accession>A0A7X0MJ78</accession>
<dbReference type="InterPro" id="IPR051125">
    <property type="entry name" value="ABC-4/HrtB_transporter"/>
</dbReference>
<dbReference type="EMBL" id="JACHCC010000003">
    <property type="protein sequence ID" value="MBB6499340.1"/>
    <property type="molecule type" value="Genomic_DNA"/>
</dbReference>
<dbReference type="GO" id="GO:0005886">
    <property type="term" value="C:plasma membrane"/>
    <property type="evidence" value="ECO:0007669"/>
    <property type="project" value="UniProtKB-SubCell"/>
</dbReference>
<evidence type="ECO:0000256" key="1">
    <source>
        <dbReference type="ARBA" id="ARBA00004651"/>
    </source>
</evidence>
<keyword evidence="2" id="KW-0813">Transport</keyword>
<dbReference type="InterPro" id="IPR025857">
    <property type="entry name" value="MacB_PCD"/>
</dbReference>
<evidence type="ECO:0000256" key="2">
    <source>
        <dbReference type="ARBA" id="ARBA00022448"/>
    </source>
</evidence>
<evidence type="ECO:0000259" key="8">
    <source>
        <dbReference type="Pfam" id="PF02687"/>
    </source>
</evidence>
<feature type="transmembrane region" description="Helical" evidence="7">
    <location>
        <begin position="20"/>
        <end position="43"/>
    </location>
</feature>
<evidence type="ECO:0000256" key="4">
    <source>
        <dbReference type="ARBA" id="ARBA00022692"/>
    </source>
</evidence>
<keyword evidence="4 7" id="KW-0812">Transmembrane</keyword>